<evidence type="ECO:0000259" key="3">
    <source>
        <dbReference type="PROSITE" id="PS50878"/>
    </source>
</evidence>
<dbReference type="PROSITE" id="PS50878">
    <property type="entry name" value="RT_POL"/>
    <property type="match status" value="1"/>
</dbReference>
<dbReference type="Gene3D" id="3.30.70.270">
    <property type="match status" value="2"/>
</dbReference>
<feature type="region of interest" description="Disordered" evidence="1">
    <location>
        <begin position="1"/>
        <end position="21"/>
    </location>
</feature>
<dbReference type="Gene3D" id="3.10.10.10">
    <property type="entry name" value="HIV Type 1 Reverse Transcriptase, subunit A, domain 1"/>
    <property type="match status" value="1"/>
</dbReference>
<evidence type="ECO:0000313" key="5">
    <source>
        <dbReference type="Proteomes" id="UP001341281"/>
    </source>
</evidence>
<sequence length="466" mass="52517">MVTPPETSAQGAAHGAPSPSELATQVAQQLIDLIAQVQQQRDQQEISYTDFAALQPPVFTVATDPLDADDRLRIIESKFESIAPTHRATKARFAARCLHGPSGAGVLHSWQCNRPGTGSCGMSFVRLFGLTISRLASSSSSNESSVHFDKGTCRYDSFTELVDVAIDMEDHLNHAHEDQRRKRLASTLQSDVFPEELPGLPPDRNVEFAIELVPGTAPVSKRPYRMAPDELKELKTQLQEQLDKGFIRPSSSPWGCPALFVEKKDQGGKRLCVDYRPLNAVTVKNKYPLPHIDILFDQLGGATVFSKIDLRSGYHQIKVREEDIPKIAFSTRYGLYEYLVMSFGLTNAPAFFMYLMNSVFMNKLDKFVVVFIDDILVYSKNEKEHEEHLRIVLSRLREHKLYAKFSKCAFWLKEVAFLGHILSAKGVAVDPSKVEDVLNWKQPQTVTEIRSFLGLAGYYRRFIKDF</sequence>
<organism evidence="4 5">
    <name type="scientific">Paspalum notatum var. saurae</name>
    <dbReference type="NCBI Taxonomy" id="547442"/>
    <lineage>
        <taxon>Eukaryota</taxon>
        <taxon>Viridiplantae</taxon>
        <taxon>Streptophyta</taxon>
        <taxon>Embryophyta</taxon>
        <taxon>Tracheophyta</taxon>
        <taxon>Spermatophyta</taxon>
        <taxon>Magnoliopsida</taxon>
        <taxon>Liliopsida</taxon>
        <taxon>Poales</taxon>
        <taxon>Poaceae</taxon>
        <taxon>PACMAD clade</taxon>
        <taxon>Panicoideae</taxon>
        <taxon>Andropogonodae</taxon>
        <taxon>Paspaleae</taxon>
        <taxon>Paspalinae</taxon>
        <taxon>Paspalum</taxon>
    </lineage>
</organism>
<feature type="transmembrane region" description="Helical" evidence="2">
    <location>
        <begin position="335"/>
        <end position="356"/>
    </location>
</feature>
<dbReference type="CDD" id="cd01647">
    <property type="entry name" value="RT_LTR"/>
    <property type="match status" value="1"/>
</dbReference>
<proteinExistence type="predicted"/>
<dbReference type="SUPFAM" id="SSF56672">
    <property type="entry name" value="DNA/RNA polymerases"/>
    <property type="match status" value="1"/>
</dbReference>
<evidence type="ECO:0000313" key="4">
    <source>
        <dbReference type="EMBL" id="WVZ97217.1"/>
    </source>
</evidence>
<dbReference type="AlphaFoldDB" id="A0AAQ3UW01"/>
<protein>
    <recommendedName>
        <fullName evidence="3">Reverse transcriptase domain-containing protein</fullName>
    </recommendedName>
</protein>
<keyword evidence="2" id="KW-1133">Transmembrane helix</keyword>
<dbReference type="EMBL" id="CP144754">
    <property type="protein sequence ID" value="WVZ97217.1"/>
    <property type="molecule type" value="Genomic_DNA"/>
</dbReference>
<keyword evidence="2" id="KW-0472">Membrane</keyword>
<dbReference type="PANTHER" id="PTHR24559:SF444">
    <property type="entry name" value="REVERSE TRANSCRIPTASE DOMAIN-CONTAINING PROTEIN"/>
    <property type="match status" value="1"/>
</dbReference>
<reference evidence="4 5" key="1">
    <citation type="submission" date="2024-02" db="EMBL/GenBank/DDBJ databases">
        <title>High-quality chromosome-scale genome assembly of Pensacola bahiagrass (Paspalum notatum Flugge var. saurae).</title>
        <authorList>
            <person name="Vega J.M."/>
            <person name="Podio M."/>
            <person name="Orjuela J."/>
            <person name="Siena L.A."/>
            <person name="Pessino S.C."/>
            <person name="Combes M.C."/>
            <person name="Mariac C."/>
            <person name="Albertini E."/>
            <person name="Pupilli F."/>
            <person name="Ortiz J.P.A."/>
            <person name="Leblanc O."/>
        </authorList>
    </citation>
    <scope>NUCLEOTIDE SEQUENCE [LARGE SCALE GENOMIC DNA]</scope>
    <source>
        <strain evidence="4">R1</strain>
        <tissue evidence="4">Leaf</tissue>
    </source>
</reference>
<dbReference type="InterPro" id="IPR043128">
    <property type="entry name" value="Rev_trsase/Diguanyl_cyclase"/>
</dbReference>
<dbReference type="Proteomes" id="UP001341281">
    <property type="component" value="Chromosome 10"/>
</dbReference>
<dbReference type="Pfam" id="PF00078">
    <property type="entry name" value="RVT_1"/>
    <property type="match status" value="1"/>
</dbReference>
<feature type="compositionally biased region" description="Polar residues" evidence="1">
    <location>
        <begin position="1"/>
        <end position="10"/>
    </location>
</feature>
<evidence type="ECO:0000256" key="2">
    <source>
        <dbReference type="SAM" id="Phobius"/>
    </source>
</evidence>
<gene>
    <name evidence="4" type="ORF">U9M48_042767</name>
</gene>
<dbReference type="InterPro" id="IPR000477">
    <property type="entry name" value="RT_dom"/>
</dbReference>
<dbReference type="InterPro" id="IPR053134">
    <property type="entry name" value="RNA-dir_DNA_polymerase"/>
</dbReference>
<feature type="domain" description="Reverse transcriptase" evidence="3">
    <location>
        <begin position="242"/>
        <end position="422"/>
    </location>
</feature>
<keyword evidence="2" id="KW-0812">Transmembrane</keyword>
<evidence type="ECO:0000256" key="1">
    <source>
        <dbReference type="SAM" id="MobiDB-lite"/>
    </source>
</evidence>
<accession>A0AAQ3UW01</accession>
<keyword evidence="5" id="KW-1185">Reference proteome</keyword>
<dbReference type="InterPro" id="IPR043502">
    <property type="entry name" value="DNA/RNA_pol_sf"/>
</dbReference>
<dbReference type="PANTHER" id="PTHR24559">
    <property type="entry name" value="TRANSPOSON TY3-I GAG-POL POLYPROTEIN"/>
    <property type="match status" value="1"/>
</dbReference>
<name>A0AAQ3UW01_PASNO</name>